<name>A0A645IIU8_9ZZZZ</name>
<protein>
    <submittedName>
        <fullName evidence="1">Uncharacterized protein</fullName>
    </submittedName>
</protein>
<sequence length="143" mass="16247">MRRSVSGHDYFSYCEEVGCDIWGLLCSVKEALYEPIGLWLPESLRLPGTSSYAQGVEVPADYKGQIPEGFDLIDLPECMMMIFQSAPYDDIHFQEVITGMSEAIDHYDPGQSGYEWADEAAPRFQLDPQGWRGYIEARPVREI</sequence>
<evidence type="ECO:0000313" key="1">
    <source>
        <dbReference type="EMBL" id="MPN51217.1"/>
    </source>
</evidence>
<accession>A0A645IIU8</accession>
<comment type="caution">
    <text evidence="1">The sequence shown here is derived from an EMBL/GenBank/DDBJ whole genome shotgun (WGS) entry which is preliminary data.</text>
</comment>
<reference evidence="1" key="1">
    <citation type="submission" date="2019-08" db="EMBL/GenBank/DDBJ databases">
        <authorList>
            <person name="Kucharzyk K."/>
            <person name="Murdoch R.W."/>
            <person name="Higgins S."/>
            <person name="Loffler F."/>
        </authorList>
    </citation>
    <scope>NUCLEOTIDE SEQUENCE</scope>
</reference>
<gene>
    <name evidence="1" type="ORF">SDC9_198859</name>
</gene>
<proteinExistence type="predicted"/>
<dbReference type="AlphaFoldDB" id="A0A645IIU8"/>
<organism evidence="1">
    <name type="scientific">bioreactor metagenome</name>
    <dbReference type="NCBI Taxonomy" id="1076179"/>
    <lineage>
        <taxon>unclassified sequences</taxon>
        <taxon>metagenomes</taxon>
        <taxon>ecological metagenomes</taxon>
    </lineage>
</organism>
<dbReference type="EMBL" id="VSSQ01116111">
    <property type="protein sequence ID" value="MPN51217.1"/>
    <property type="molecule type" value="Genomic_DNA"/>
</dbReference>